<dbReference type="Gene3D" id="1.20.5.5270">
    <property type="match status" value="1"/>
</dbReference>
<dbReference type="Pfam" id="PF05362">
    <property type="entry name" value="Lon_C"/>
    <property type="match status" value="1"/>
</dbReference>
<dbReference type="InterPro" id="IPR008268">
    <property type="entry name" value="Peptidase_S16_AS"/>
</dbReference>
<evidence type="ECO:0000256" key="4">
    <source>
        <dbReference type="ARBA" id="ARBA00022741"/>
    </source>
</evidence>
<dbReference type="HAMAP" id="MF_01973">
    <property type="entry name" value="lon_bact"/>
    <property type="match status" value="1"/>
</dbReference>
<dbReference type="InterPro" id="IPR027543">
    <property type="entry name" value="Lon_bac"/>
</dbReference>
<comment type="catalytic activity">
    <reaction evidence="9 10 11 14">
        <text>Hydrolysis of proteins in presence of ATP.</text>
        <dbReference type="EC" id="3.4.21.53"/>
    </reaction>
</comment>
<dbReference type="InterPro" id="IPR020568">
    <property type="entry name" value="Ribosomal_Su5_D2-typ_SF"/>
</dbReference>
<dbReference type="InterPro" id="IPR054594">
    <property type="entry name" value="Lon_lid"/>
</dbReference>
<dbReference type="GO" id="GO:0005524">
    <property type="term" value="F:ATP binding"/>
    <property type="evidence" value="ECO:0007669"/>
    <property type="project" value="UniProtKB-UniRule"/>
</dbReference>
<evidence type="ECO:0000256" key="11">
    <source>
        <dbReference type="PIRNR" id="PIRNR001174"/>
    </source>
</evidence>
<dbReference type="PROSITE" id="PS51786">
    <property type="entry name" value="LON_PROTEOLYTIC"/>
    <property type="match status" value="1"/>
</dbReference>
<dbReference type="RefSeq" id="WP_338730793.1">
    <property type="nucleotide sequence ID" value="NZ_CP136924.1"/>
</dbReference>
<accession>A0AAU6P312</accession>
<dbReference type="EC" id="3.4.21.53" evidence="10 11"/>
<dbReference type="GO" id="GO:0004176">
    <property type="term" value="F:ATP-dependent peptidase activity"/>
    <property type="evidence" value="ECO:0007669"/>
    <property type="project" value="UniProtKB-UniRule"/>
</dbReference>
<dbReference type="GO" id="GO:0005737">
    <property type="term" value="C:cytoplasm"/>
    <property type="evidence" value="ECO:0007669"/>
    <property type="project" value="UniProtKB-SubCell"/>
</dbReference>
<dbReference type="Gene3D" id="2.30.130.40">
    <property type="entry name" value="LON domain-like"/>
    <property type="match status" value="1"/>
</dbReference>
<dbReference type="EMBL" id="CP136925">
    <property type="protein sequence ID" value="WXA11890.1"/>
    <property type="molecule type" value="Genomic_DNA"/>
</dbReference>
<dbReference type="InterPro" id="IPR008269">
    <property type="entry name" value="Lon_proteolytic"/>
</dbReference>
<gene>
    <name evidence="10 19" type="primary">lon</name>
    <name evidence="19" type="ORF">R3L15_07015</name>
    <name evidence="18" type="ORF">R3L16_00385</name>
</gene>
<keyword evidence="8 10" id="KW-0346">Stress response</keyword>
<dbReference type="SUPFAM" id="SSF52540">
    <property type="entry name" value="P-loop containing nucleoside triphosphate hydrolases"/>
    <property type="match status" value="1"/>
</dbReference>
<reference evidence="19 20" key="1">
    <citation type="submission" date="2023-10" db="EMBL/GenBank/DDBJ databases">
        <title>Culture-based analysis of two novel bacteria associated with mangrove crab gills.</title>
        <authorList>
            <person name="Yang X."/>
            <person name="Garuglieri E."/>
            <person name="Van Goethem M.W."/>
            <person name="Fusi M."/>
            <person name="Marasco R."/>
            <person name="Daffonchio D.G."/>
        </authorList>
    </citation>
    <scope>NUCLEOTIDE SEQUENCE</scope>
    <source>
        <strain evidence="19">UG2-1</strain>
        <strain evidence="18">UG2-2</strain>
        <strain evidence="20">UG2_2</strain>
    </source>
</reference>
<dbReference type="PROSITE" id="PS01046">
    <property type="entry name" value="LON_SER"/>
    <property type="match status" value="1"/>
</dbReference>
<evidence type="ECO:0000256" key="13">
    <source>
        <dbReference type="PIRSR" id="PIRSR001174-2"/>
    </source>
</evidence>
<dbReference type="Pfam" id="PF22667">
    <property type="entry name" value="Lon_lid"/>
    <property type="match status" value="1"/>
</dbReference>
<dbReference type="InterPro" id="IPR003593">
    <property type="entry name" value="AAA+_ATPase"/>
</dbReference>
<dbReference type="GO" id="GO:0006515">
    <property type="term" value="P:protein quality control for misfolded or incompletely synthesized proteins"/>
    <property type="evidence" value="ECO:0007669"/>
    <property type="project" value="UniProtKB-UniRule"/>
</dbReference>
<dbReference type="InterPro" id="IPR015947">
    <property type="entry name" value="PUA-like_sf"/>
</dbReference>
<name>A0AAU6P312_9FLAO</name>
<dbReference type="PROSITE" id="PS51787">
    <property type="entry name" value="LON_N"/>
    <property type="match status" value="1"/>
</dbReference>
<dbReference type="InterPro" id="IPR027417">
    <property type="entry name" value="P-loop_NTPase"/>
</dbReference>
<evidence type="ECO:0000256" key="9">
    <source>
        <dbReference type="ARBA" id="ARBA00050665"/>
    </source>
</evidence>
<dbReference type="EMBL" id="CP136924">
    <property type="protein sequence ID" value="WXA02949.1"/>
    <property type="molecule type" value="Genomic_DNA"/>
</dbReference>
<dbReference type="PRINTS" id="PR00830">
    <property type="entry name" value="ENDOLAPTASE"/>
</dbReference>
<dbReference type="GO" id="GO:0004252">
    <property type="term" value="F:serine-type endopeptidase activity"/>
    <property type="evidence" value="ECO:0007669"/>
    <property type="project" value="UniProtKB-UniRule"/>
</dbReference>
<dbReference type="InterPro" id="IPR027065">
    <property type="entry name" value="Lon_Prtase"/>
</dbReference>
<dbReference type="GO" id="GO:0016887">
    <property type="term" value="F:ATP hydrolysis activity"/>
    <property type="evidence" value="ECO:0007669"/>
    <property type="project" value="UniProtKB-UniRule"/>
</dbReference>
<feature type="active site" evidence="10 12">
    <location>
        <position position="713"/>
    </location>
</feature>
<feature type="active site" evidence="10 12">
    <location>
        <position position="756"/>
    </location>
</feature>
<feature type="domain" description="Lon N-terminal" evidence="17">
    <location>
        <begin position="44"/>
        <end position="239"/>
    </location>
</feature>
<comment type="subcellular location">
    <subcellularLocation>
        <location evidence="1 10 11">Cytoplasm</location>
    </subcellularLocation>
</comment>
<dbReference type="Gene3D" id="1.10.8.60">
    <property type="match status" value="1"/>
</dbReference>
<evidence type="ECO:0000259" key="17">
    <source>
        <dbReference type="PROSITE" id="PS51787"/>
    </source>
</evidence>
<dbReference type="SMART" id="SM00464">
    <property type="entry name" value="LON"/>
    <property type="match status" value="1"/>
</dbReference>
<dbReference type="Proteomes" id="UP001368318">
    <property type="component" value="Chromosome"/>
</dbReference>
<dbReference type="FunFam" id="3.40.50.300:FF:000021">
    <property type="entry name" value="Lon protease homolog"/>
    <property type="match status" value="1"/>
</dbReference>
<evidence type="ECO:0000256" key="8">
    <source>
        <dbReference type="ARBA" id="ARBA00023016"/>
    </source>
</evidence>
<dbReference type="Gene3D" id="3.30.230.10">
    <property type="match status" value="1"/>
</dbReference>
<comment type="induction">
    <text evidence="10">By heat shock.</text>
</comment>
<dbReference type="InterPro" id="IPR046336">
    <property type="entry name" value="Lon_prtase_N_sf"/>
</dbReference>
<keyword evidence="5 10" id="KW-0378">Hydrolase</keyword>
<dbReference type="SMART" id="SM00382">
    <property type="entry name" value="AAA"/>
    <property type="match status" value="1"/>
</dbReference>
<feature type="binding site" evidence="10 13">
    <location>
        <begin position="390"/>
        <end position="397"/>
    </location>
    <ligand>
        <name>ATP</name>
        <dbReference type="ChEBI" id="CHEBI:30616"/>
    </ligand>
</feature>
<evidence type="ECO:0000256" key="5">
    <source>
        <dbReference type="ARBA" id="ARBA00022801"/>
    </source>
</evidence>
<protein>
    <recommendedName>
        <fullName evidence="10 11">Lon protease</fullName>
        <ecNumber evidence="10 11">3.4.21.53</ecNumber>
    </recommendedName>
    <alternativeName>
        <fullName evidence="10">ATP-dependent protease La</fullName>
    </alternativeName>
</protein>
<keyword evidence="7 10" id="KW-0067">ATP-binding</keyword>
<dbReference type="KEGG" id="mcaa:R3L15_07015"/>
<comment type="function">
    <text evidence="10">ATP-dependent serine protease that mediates the selective degradation of mutant and abnormal proteins as well as certain short-lived regulatory proteins. Required for cellular homeostasis and for survival from DNA damage and developmental changes induced by stress. Degrades polypeptides processively to yield small peptide fragments that are 5 to 10 amino acids long. Binds to DNA in a double-stranded, site-specific manner.</text>
</comment>
<dbReference type="SUPFAM" id="SSF54211">
    <property type="entry name" value="Ribosomal protein S5 domain 2-like"/>
    <property type="match status" value="1"/>
</dbReference>
<keyword evidence="3 10" id="KW-0645">Protease</keyword>
<evidence type="ECO:0000256" key="10">
    <source>
        <dbReference type="HAMAP-Rule" id="MF_01973"/>
    </source>
</evidence>
<dbReference type="SUPFAM" id="SSF88697">
    <property type="entry name" value="PUA domain-like"/>
    <property type="match status" value="1"/>
</dbReference>
<evidence type="ECO:0000256" key="3">
    <source>
        <dbReference type="ARBA" id="ARBA00022670"/>
    </source>
</evidence>
<keyword evidence="6 10" id="KW-0720">Serine protease</keyword>
<evidence type="ECO:0000313" key="18">
    <source>
        <dbReference type="EMBL" id="WXA02949.1"/>
    </source>
</evidence>
<evidence type="ECO:0000256" key="14">
    <source>
        <dbReference type="PROSITE-ProRule" id="PRU01122"/>
    </source>
</evidence>
<evidence type="ECO:0000256" key="12">
    <source>
        <dbReference type="PIRSR" id="PIRSR001174-1"/>
    </source>
</evidence>
<dbReference type="PIRSF" id="PIRSF001174">
    <property type="entry name" value="Lon_proteas"/>
    <property type="match status" value="1"/>
</dbReference>
<evidence type="ECO:0000313" key="19">
    <source>
        <dbReference type="EMBL" id="WXA11890.1"/>
    </source>
</evidence>
<dbReference type="Gene3D" id="1.20.58.1480">
    <property type="match status" value="1"/>
</dbReference>
<dbReference type="InterPro" id="IPR004815">
    <property type="entry name" value="Lon_bac/euk-typ"/>
</dbReference>
<dbReference type="PANTHER" id="PTHR10046">
    <property type="entry name" value="ATP DEPENDENT LON PROTEASE FAMILY MEMBER"/>
    <property type="match status" value="1"/>
</dbReference>
<dbReference type="Pfam" id="PF02190">
    <property type="entry name" value="LON_substr_bdg"/>
    <property type="match status" value="1"/>
</dbReference>
<keyword evidence="4 10" id="KW-0547">Nucleotide-binding</keyword>
<comment type="similarity">
    <text evidence="10 11 14 15">Belongs to the peptidase S16 family.</text>
</comment>
<dbReference type="AlphaFoldDB" id="A0AAU6P312"/>
<dbReference type="GO" id="GO:0043565">
    <property type="term" value="F:sequence-specific DNA binding"/>
    <property type="evidence" value="ECO:0007669"/>
    <property type="project" value="UniProtKB-UniRule"/>
</dbReference>
<dbReference type="GO" id="GO:0034605">
    <property type="term" value="P:cellular response to heat"/>
    <property type="evidence" value="ECO:0007669"/>
    <property type="project" value="UniProtKB-UniRule"/>
</dbReference>
<dbReference type="CDD" id="cd19500">
    <property type="entry name" value="RecA-like_Lon"/>
    <property type="match status" value="1"/>
</dbReference>
<evidence type="ECO:0000256" key="6">
    <source>
        <dbReference type="ARBA" id="ARBA00022825"/>
    </source>
</evidence>
<feature type="domain" description="Lon proteolytic" evidence="16">
    <location>
        <begin position="626"/>
        <end position="807"/>
    </location>
</feature>
<dbReference type="Gene3D" id="3.40.50.300">
    <property type="entry name" value="P-loop containing nucleotide triphosphate hydrolases"/>
    <property type="match status" value="1"/>
</dbReference>
<evidence type="ECO:0000256" key="15">
    <source>
        <dbReference type="RuleBase" id="RU000591"/>
    </source>
</evidence>
<evidence type="ECO:0000259" key="16">
    <source>
        <dbReference type="PROSITE" id="PS51786"/>
    </source>
</evidence>
<evidence type="ECO:0000256" key="7">
    <source>
        <dbReference type="ARBA" id="ARBA00022840"/>
    </source>
</evidence>
<keyword evidence="20" id="KW-1185">Reference proteome</keyword>
<dbReference type="InterPro" id="IPR014721">
    <property type="entry name" value="Ribsml_uS5_D2-typ_fold_subgr"/>
</dbReference>
<evidence type="ECO:0000256" key="2">
    <source>
        <dbReference type="ARBA" id="ARBA00022490"/>
    </source>
</evidence>
<dbReference type="NCBIfam" id="TIGR00763">
    <property type="entry name" value="lon"/>
    <property type="match status" value="1"/>
</dbReference>
<dbReference type="InterPro" id="IPR003111">
    <property type="entry name" value="Lon_prtase_N"/>
</dbReference>
<keyword evidence="2 10" id="KW-0963">Cytoplasm</keyword>
<dbReference type="Pfam" id="PF00004">
    <property type="entry name" value="AAA"/>
    <property type="match status" value="1"/>
</dbReference>
<organism evidence="19">
    <name type="scientific">Mangrovimonas cancribranchiae</name>
    <dbReference type="NCBI Taxonomy" id="3080055"/>
    <lineage>
        <taxon>Bacteria</taxon>
        <taxon>Pseudomonadati</taxon>
        <taxon>Bacteroidota</taxon>
        <taxon>Flavobacteriia</taxon>
        <taxon>Flavobacteriales</taxon>
        <taxon>Flavobacteriaceae</taxon>
        <taxon>Mangrovimonas</taxon>
    </lineage>
</organism>
<evidence type="ECO:0000313" key="20">
    <source>
        <dbReference type="Proteomes" id="UP001368318"/>
    </source>
</evidence>
<comment type="subunit">
    <text evidence="10 11">Homohexamer. Organized in a ring with a central cavity.</text>
</comment>
<sequence length="816" mass="91983">MKKTSFLSLDSLSLQEFDENAELIPLMTPEDEEEINKEDLPETLPILSLRNTVLFPGVVIPITAGRDKSIKLINDANSGSKVIGVVAQKDEEVENPSPTDIYKTGTVARILRVLKMPDGNVTVIIQGKKRFKIDEVLTEEPYMTATVSDVKEEKPEPTSKEFGAIIDSIKDLALQIIKDSPNIPTEASFAIKNIQSNSFLVNFVSSNMNLDVKDKQKLLEINHLKDRSLETLKYMNIEFQKLELKNDIQLKVQNDMSQQQREYFLHQQMKTIQEELGGVSHDQELEEMKERAKSKNWDDKVAKHFEKEIAKMQRMNPQVAEYSIQRNYLDLFLELPWNEFSKDKFDLKRAKKILDRDHYGLDDVKRRIIEYLAVLKLRNDMKSPILCLYGPPGVGKTSLGKSIAEALGREYVRMSLGGLRDEAEIRGHRKTYIGAMPGRIIQNLKKAGTSNPVFVLDEIDKLASSHQGDPSSAMLEVLDPEQNSEFHDNFLEMGYDLSKVMFIATCNTLSTIQPALRDRMEVINVTGYTIEEKVEIAKRHLLPDQLKEHGLNTDNLKIGKPQLEKIVEGYTRESGVRGLNKQVAKMVRYAAKNIAMEEDYNIKVTNDDVVEVLGAPKLERDKYENNNVAGVVTGLAWTRVGGDILFIESILSKGKGNLSITGNLGKVMKESATIAMEYIKSNAKTFGINPEVFDNYNVHIHVPEGATPKDGPSAGITMLTSLVSLFTQRKVKKNLAMTGEITLRGKVLPVGGIKEKILAAKRARIKEIILCEDNKRDIDEIKEEYLKGLTFHYVSDMSDVINIALTNTKVKNAKKL</sequence>
<dbReference type="InterPro" id="IPR003959">
    <property type="entry name" value="ATPase_AAA_core"/>
</dbReference>
<proteinExistence type="evidence at transcript level"/>
<evidence type="ECO:0000256" key="1">
    <source>
        <dbReference type="ARBA" id="ARBA00004496"/>
    </source>
</evidence>